<evidence type="ECO:0008006" key="4">
    <source>
        <dbReference type="Google" id="ProtNLM"/>
    </source>
</evidence>
<keyword evidence="1" id="KW-1133">Transmembrane helix</keyword>
<evidence type="ECO:0000313" key="3">
    <source>
        <dbReference type="Proteomes" id="UP000516360"/>
    </source>
</evidence>
<feature type="transmembrane region" description="Helical" evidence="1">
    <location>
        <begin position="32"/>
        <end position="51"/>
    </location>
</feature>
<dbReference type="EMBL" id="AP022873">
    <property type="protein sequence ID" value="BCB95250.1"/>
    <property type="molecule type" value="Genomic_DNA"/>
</dbReference>
<keyword evidence="1" id="KW-0812">Transmembrane</keyword>
<dbReference type="Gene3D" id="3.30.160.150">
    <property type="entry name" value="Lipoprotein like domain"/>
    <property type="match status" value="1"/>
</dbReference>
<protein>
    <recommendedName>
        <fullName evidence="4">Lipoprotein</fullName>
    </recommendedName>
</protein>
<dbReference type="Pfam" id="PF04390">
    <property type="entry name" value="LptE"/>
    <property type="match status" value="1"/>
</dbReference>
<organism evidence="2 3">
    <name type="scientific">Dissulfurispira thermophila</name>
    <dbReference type="NCBI Taxonomy" id="2715679"/>
    <lineage>
        <taxon>Bacteria</taxon>
        <taxon>Pseudomonadati</taxon>
        <taxon>Nitrospirota</taxon>
        <taxon>Thermodesulfovibrionia</taxon>
        <taxon>Thermodesulfovibrionales</taxon>
        <taxon>Dissulfurispiraceae</taxon>
        <taxon>Dissulfurispira</taxon>
    </lineage>
</organism>
<gene>
    <name evidence="2" type="ORF">JZK55_01720</name>
</gene>
<accession>A0A7G1GXZ5</accession>
<sequence>MKKEGNKNKLEGNISMTTCYRTKSLCLSFRHFYFLILTFYLLLLFGCGYTIQTKANLPFDTIAVGKLENKTYEPKLQDMFSRSLAETFAEYGFKVSSSARYRLEGEITKFELEPLTEQNLVAAQYKVVIKANFRLIDTSTRKSVPLVADSPFITYFSSTERLENVLAQKELSTVSALKNLSQEIVRIITYNTPKNLAYLLFTASDIKNLENLILKLHEPKDPVSIYLRQQLSPNTRQMLHEYVNAKIPPDKIKPLIVNDLNTIVQGVSIFDEKRFAHIALTQETLDLIKQNPSGLERMRLNRLLIQEAYPDEIAGLNRITEKQ</sequence>
<dbReference type="AlphaFoldDB" id="A0A7G1GXZ5"/>
<reference evidence="2 3" key="1">
    <citation type="submission" date="2020-03" db="EMBL/GenBank/DDBJ databases">
        <title>Complete genome sequences of two sulfur-disproportionating bacterial strains T55J and Mzg5.</title>
        <authorList>
            <person name="Umezawa K."/>
            <person name="Kojima H."/>
            <person name="Kato Y."/>
            <person name="Fukui M."/>
        </authorList>
    </citation>
    <scope>NUCLEOTIDE SEQUENCE [LARGE SCALE GENOMIC DNA]</scope>
    <source>
        <strain evidence="2 3">T55J</strain>
    </source>
</reference>
<dbReference type="InterPro" id="IPR007485">
    <property type="entry name" value="LPS_assembly_LptE"/>
</dbReference>
<keyword evidence="3" id="KW-1185">Reference proteome</keyword>
<dbReference type="RefSeq" id="WP_203472759.1">
    <property type="nucleotide sequence ID" value="NZ_AP022873.1"/>
</dbReference>
<evidence type="ECO:0000313" key="2">
    <source>
        <dbReference type="EMBL" id="BCB95250.1"/>
    </source>
</evidence>
<keyword evidence="1" id="KW-0472">Membrane</keyword>
<dbReference type="Proteomes" id="UP000516360">
    <property type="component" value="Chromosome"/>
</dbReference>
<dbReference type="KEGG" id="dtp:JZK55_01720"/>
<evidence type="ECO:0000256" key="1">
    <source>
        <dbReference type="SAM" id="Phobius"/>
    </source>
</evidence>
<dbReference type="GO" id="GO:0019867">
    <property type="term" value="C:outer membrane"/>
    <property type="evidence" value="ECO:0007669"/>
    <property type="project" value="InterPro"/>
</dbReference>
<name>A0A7G1GXZ5_9BACT</name>
<dbReference type="GO" id="GO:0043165">
    <property type="term" value="P:Gram-negative-bacterium-type cell outer membrane assembly"/>
    <property type="evidence" value="ECO:0007669"/>
    <property type="project" value="InterPro"/>
</dbReference>
<proteinExistence type="predicted"/>